<dbReference type="AlphaFoldDB" id="A0A0U5EWC9"/>
<protein>
    <submittedName>
        <fullName evidence="1">Uncharacterized protein</fullName>
    </submittedName>
</protein>
<keyword evidence="2" id="KW-1185">Reference proteome</keyword>
<accession>A0A0U5EWC9</accession>
<gene>
    <name evidence="1" type="ORF">ASN_1483</name>
</gene>
<reference evidence="2" key="1">
    <citation type="submission" date="2014-09" db="EMBL/GenBank/DDBJ databases">
        <authorList>
            <person name="Illeghems K.G."/>
        </authorList>
    </citation>
    <scope>NUCLEOTIDE SEQUENCE [LARGE SCALE GENOMIC DNA]</scope>
    <source>
        <strain evidence="2">108B</strain>
    </source>
</reference>
<organism evidence="1 2">
    <name type="scientific">Acetobacter senegalensis</name>
    <dbReference type="NCBI Taxonomy" id="446692"/>
    <lineage>
        <taxon>Bacteria</taxon>
        <taxon>Pseudomonadati</taxon>
        <taxon>Pseudomonadota</taxon>
        <taxon>Alphaproteobacteria</taxon>
        <taxon>Acetobacterales</taxon>
        <taxon>Acetobacteraceae</taxon>
        <taxon>Acetobacter</taxon>
    </lineage>
</organism>
<evidence type="ECO:0000313" key="1">
    <source>
        <dbReference type="EMBL" id="CEF40839.1"/>
    </source>
</evidence>
<evidence type="ECO:0000313" key="2">
    <source>
        <dbReference type="Proteomes" id="UP000056109"/>
    </source>
</evidence>
<proteinExistence type="predicted"/>
<dbReference type="EMBL" id="LN606600">
    <property type="protein sequence ID" value="CEF40839.1"/>
    <property type="molecule type" value="Genomic_DNA"/>
</dbReference>
<dbReference type="Proteomes" id="UP000056109">
    <property type="component" value="Chromosome I"/>
</dbReference>
<dbReference type="KEGG" id="asz:ASN_1483"/>
<name>A0A0U5EWC9_9PROT</name>
<sequence>MLGCTAGDMREKPYHGEKSICMRRVALGACVIVFWSRSP</sequence>
<dbReference type="PATRIC" id="fig|446692.3.peg.1504"/>